<protein>
    <submittedName>
        <fullName evidence="1">Uncharacterized protein</fullName>
    </submittedName>
</protein>
<dbReference type="AlphaFoldDB" id="A0AA35Z1Y1"/>
<evidence type="ECO:0000313" key="1">
    <source>
        <dbReference type="EMBL" id="CAI9284370.1"/>
    </source>
</evidence>
<gene>
    <name evidence="1" type="ORF">LSALG_LOCUS23902</name>
</gene>
<dbReference type="EMBL" id="OX465081">
    <property type="protein sequence ID" value="CAI9284370.1"/>
    <property type="molecule type" value="Genomic_DNA"/>
</dbReference>
<keyword evidence="2" id="KW-1185">Reference proteome</keyword>
<name>A0AA35Z1Y1_LACSI</name>
<organism evidence="1 2">
    <name type="scientific">Lactuca saligna</name>
    <name type="common">Willowleaf lettuce</name>
    <dbReference type="NCBI Taxonomy" id="75948"/>
    <lineage>
        <taxon>Eukaryota</taxon>
        <taxon>Viridiplantae</taxon>
        <taxon>Streptophyta</taxon>
        <taxon>Embryophyta</taxon>
        <taxon>Tracheophyta</taxon>
        <taxon>Spermatophyta</taxon>
        <taxon>Magnoliopsida</taxon>
        <taxon>eudicotyledons</taxon>
        <taxon>Gunneridae</taxon>
        <taxon>Pentapetalae</taxon>
        <taxon>asterids</taxon>
        <taxon>campanulids</taxon>
        <taxon>Asterales</taxon>
        <taxon>Asteraceae</taxon>
        <taxon>Cichorioideae</taxon>
        <taxon>Cichorieae</taxon>
        <taxon>Lactucinae</taxon>
        <taxon>Lactuca</taxon>
    </lineage>
</organism>
<sequence length="97" mass="11184">MMNEPIITLFSSQSTEGEMIVPEDELDDDEFMVSFADLQFDLEEDNIPDNMPMSRKNFKILNKNLNSLLQIQVDTGGKNFVSGVEVEFMLTALRFQW</sequence>
<dbReference type="Proteomes" id="UP001177003">
    <property type="component" value="Chromosome 5"/>
</dbReference>
<proteinExistence type="predicted"/>
<accession>A0AA35Z1Y1</accession>
<reference evidence="1" key="1">
    <citation type="submission" date="2023-04" db="EMBL/GenBank/DDBJ databases">
        <authorList>
            <person name="Vijverberg K."/>
            <person name="Xiong W."/>
            <person name="Schranz E."/>
        </authorList>
    </citation>
    <scope>NUCLEOTIDE SEQUENCE</scope>
</reference>
<evidence type="ECO:0000313" key="2">
    <source>
        <dbReference type="Proteomes" id="UP001177003"/>
    </source>
</evidence>